<evidence type="ECO:0000256" key="1">
    <source>
        <dbReference type="SAM" id="Coils"/>
    </source>
</evidence>
<reference evidence="4" key="1">
    <citation type="submission" date="2021-07" db="EMBL/GenBank/DDBJ databases">
        <title>Draft genome sequence of carbapenem-resistant Aeromonas spp. in Japan.</title>
        <authorList>
            <person name="Maehana S."/>
            <person name="Suzuki M."/>
            <person name="Kitasato H."/>
        </authorList>
    </citation>
    <scope>NUCLEOTIDE SEQUENCE</scope>
    <source>
        <strain evidence="4">KAM343</strain>
    </source>
</reference>
<keyword evidence="1" id="KW-0175">Coiled coil</keyword>
<proteinExistence type="predicted"/>
<dbReference type="EMBL" id="JAWZVU010000215">
    <property type="protein sequence ID" value="MDX7723113.1"/>
    <property type="molecule type" value="Genomic_DNA"/>
</dbReference>
<dbReference type="AlphaFoldDB" id="A0AAW9F435"/>
<dbReference type="Proteomes" id="UP000886939">
    <property type="component" value="Unassembled WGS sequence"/>
</dbReference>
<evidence type="ECO:0000256" key="3">
    <source>
        <dbReference type="SAM" id="Phobius"/>
    </source>
</evidence>
<name>A0AAW9F435_AERCA</name>
<keyword evidence="3" id="KW-1133">Transmembrane helix</keyword>
<feature type="region of interest" description="Disordered" evidence="2">
    <location>
        <begin position="90"/>
        <end position="144"/>
    </location>
</feature>
<keyword evidence="3" id="KW-0812">Transmembrane</keyword>
<feature type="coiled-coil region" evidence="1">
    <location>
        <begin position="520"/>
        <end position="547"/>
    </location>
</feature>
<evidence type="ECO:0000313" key="4">
    <source>
        <dbReference type="EMBL" id="GJA39821.1"/>
    </source>
</evidence>
<reference evidence="5" key="2">
    <citation type="submission" date="2023-11" db="EMBL/GenBank/DDBJ databases">
        <title>WGS of Aeromonas in Northern Israel.</title>
        <authorList>
            <person name="Hershko Y."/>
        </authorList>
    </citation>
    <scope>NUCLEOTIDE SEQUENCE</scope>
    <source>
        <strain evidence="5">77416</strain>
    </source>
</reference>
<comment type="caution">
    <text evidence="5">The sequence shown here is derived from an EMBL/GenBank/DDBJ whole genome shotgun (WGS) entry which is preliminary data.</text>
</comment>
<evidence type="ECO:0000313" key="6">
    <source>
        <dbReference type="Proteomes" id="UP001277183"/>
    </source>
</evidence>
<organism evidence="5 6">
    <name type="scientific">Aeromonas caviae</name>
    <name type="common">Aeromonas punctata</name>
    <dbReference type="NCBI Taxonomy" id="648"/>
    <lineage>
        <taxon>Bacteria</taxon>
        <taxon>Pseudomonadati</taxon>
        <taxon>Pseudomonadota</taxon>
        <taxon>Gammaproteobacteria</taxon>
        <taxon>Aeromonadales</taxon>
        <taxon>Aeromonadaceae</taxon>
        <taxon>Aeromonas</taxon>
    </lineage>
</organism>
<evidence type="ECO:0000313" key="5">
    <source>
        <dbReference type="EMBL" id="MDX7723113.1"/>
    </source>
</evidence>
<dbReference type="EMBL" id="BPNI01000006">
    <property type="protein sequence ID" value="GJA39821.1"/>
    <property type="molecule type" value="Genomic_DNA"/>
</dbReference>
<evidence type="ECO:0000256" key="2">
    <source>
        <dbReference type="SAM" id="MobiDB-lite"/>
    </source>
</evidence>
<feature type="transmembrane region" description="Helical" evidence="3">
    <location>
        <begin position="421"/>
        <end position="442"/>
    </location>
</feature>
<dbReference type="Proteomes" id="UP001277183">
    <property type="component" value="Unassembled WGS sequence"/>
</dbReference>
<protein>
    <submittedName>
        <fullName evidence="5">Uncharacterized protein</fullName>
    </submittedName>
</protein>
<accession>A0AAW9F435</accession>
<feature type="compositionally biased region" description="Basic and acidic residues" evidence="2">
    <location>
        <begin position="90"/>
        <end position="121"/>
    </location>
</feature>
<sequence length="559" mass="62870">MNNYQQQTMTKSQLREQRLQELLNSCQQQVLQQVIGPFGLTPAMFEDKRGGNVTTLHNFNQAVEEAKDPSNTKPAPIATAADQERLNKYIDSQEKEIDRKRTKDYLKEKRKEMGLSKEDSGPNKGQYRNTKDPVSDYTGKTVGRDKDTHIDHVVSVAEIERQSRTHLFMDEDQRFGLANQDANLAVSEGSINQSMNDRDKLEWAKAQRRADPGKTNAESFGVDQQLLEKKYHEAKDKIERDILVAQIKKQGSELAITGAKEAGKNALRQALGVLLYEFVNGSFIELKQLMSNPNDESLIERLIAAFKRVAERVISKLKDALQSALQGGVQGFISNLLTFIINSVITTSAKVVTIIREGMKGLWDALKLLVNPPKDQPFSEVCRQVTKIFAGIVTMGLGMLFEESIKGFIMSIPILLPMADVIALAVTGILTGVTTALVIYGIDRFFDWLSSTGTELLQAQEAHLDEMKNNLHQMATWIESQYKCSAQYQLIAAEYGVIGDNLHLALDHSYQTVDSGNRMLESRATTIKNLETRVEQYRNQRGELDMLMNSFDEPMENNK</sequence>
<keyword evidence="3" id="KW-0472">Membrane</keyword>
<gene>
    <name evidence="4" type="ORF">KAM343_06170</name>
    <name evidence="5" type="ORF">SJS77_22195</name>
</gene>
<dbReference type="RefSeq" id="WP_210557481.1">
    <property type="nucleotide sequence ID" value="NZ_BPNB01000016.1"/>
</dbReference>